<evidence type="ECO:0000313" key="3">
    <source>
        <dbReference type="Proteomes" id="UP000466442"/>
    </source>
</evidence>
<dbReference type="Proteomes" id="UP000466442">
    <property type="component" value="Unassembled WGS sequence"/>
</dbReference>
<dbReference type="GO" id="GO:0003676">
    <property type="term" value="F:nucleic acid binding"/>
    <property type="evidence" value="ECO:0007669"/>
    <property type="project" value="InterPro"/>
</dbReference>
<organism evidence="2 3">
    <name type="scientific">Apolygus lucorum</name>
    <name type="common">Small green plant bug</name>
    <name type="synonym">Lygocoris lucorum</name>
    <dbReference type="NCBI Taxonomy" id="248454"/>
    <lineage>
        <taxon>Eukaryota</taxon>
        <taxon>Metazoa</taxon>
        <taxon>Ecdysozoa</taxon>
        <taxon>Arthropoda</taxon>
        <taxon>Hexapoda</taxon>
        <taxon>Insecta</taxon>
        <taxon>Pterygota</taxon>
        <taxon>Neoptera</taxon>
        <taxon>Paraneoptera</taxon>
        <taxon>Hemiptera</taxon>
        <taxon>Heteroptera</taxon>
        <taxon>Panheteroptera</taxon>
        <taxon>Cimicomorpha</taxon>
        <taxon>Miridae</taxon>
        <taxon>Mirini</taxon>
        <taxon>Apolygus</taxon>
    </lineage>
</organism>
<dbReference type="InterPro" id="IPR001888">
    <property type="entry name" value="Transposase_1"/>
</dbReference>
<name>A0A8S9XH97_APOLU</name>
<dbReference type="PANTHER" id="PTHR46060">
    <property type="entry name" value="MARINER MOS1 TRANSPOSASE-LIKE PROTEIN"/>
    <property type="match status" value="1"/>
</dbReference>
<dbReference type="Pfam" id="PF01359">
    <property type="entry name" value="Transposase_1"/>
    <property type="match status" value="1"/>
</dbReference>
<dbReference type="PANTHER" id="PTHR46060:SF1">
    <property type="entry name" value="MARINER MOS1 TRANSPOSASE-LIKE PROTEIN"/>
    <property type="match status" value="1"/>
</dbReference>
<sequence length="355" mass="41242">MSEQKVPVSIEQRIIIKFLTRERVKPSEIFQRLTAQFGDQTLSRTRVFAWHKEFQEGTERVENEEHDRRPRSSITDENIQAVCDILEDDRRVTVSEIAEQVGVSYGSCQTIITEHLGFRKVCARWVPRLLTADQKLRRLEVCQRLFARFEEEGEAVLASIVTCDETWVHHYTPESKQASMEWRRKGETAPVKAKTRLSAGKVLATVFFDYRGVLLIDFLHERRTINAAYYCELLTQVRAAYRSKRRNQPIRDVILLHDKARPHAAALTVQKLEEMHWTPLDHPPYSPDLSPCDFHLFGPLKEALGGQRFEDDEGVEGFVRNWLQTQPSSFFDVGIKKLPIRWEKCVTKAGDYVEK</sequence>
<feature type="domain" description="Ig-like" evidence="1">
    <location>
        <begin position="127"/>
        <end position="233"/>
    </location>
</feature>
<dbReference type="InterPro" id="IPR036397">
    <property type="entry name" value="RNaseH_sf"/>
</dbReference>
<evidence type="ECO:0000313" key="2">
    <source>
        <dbReference type="EMBL" id="KAF6208337.1"/>
    </source>
</evidence>
<proteinExistence type="predicted"/>
<reference evidence="2" key="1">
    <citation type="journal article" date="2021" name="Mol. Ecol. Resour.">
        <title>Apolygus lucorum genome provides insights into omnivorousness and mesophyll feeding.</title>
        <authorList>
            <person name="Liu Y."/>
            <person name="Liu H."/>
            <person name="Wang H."/>
            <person name="Huang T."/>
            <person name="Liu B."/>
            <person name="Yang B."/>
            <person name="Yin L."/>
            <person name="Li B."/>
            <person name="Zhang Y."/>
            <person name="Zhang S."/>
            <person name="Jiang F."/>
            <person name="Zhang X."/>
            <person name="Ren Y."/>
            <person name="Wang B."/>
            <person name="Wang S."/>
            <person name="Lu Y."/>
            <person name="Wu K."/>
            <person name="Fan W."/>
            <person name="Wang G."/>
        </authorList>
    </citation>
    <scope>NUCLEOTIDE SEQUENCE</scope>
    <source>
        <strain evidence="2">12Hb</strain>
    </source>
</reference>
<protein>
    <recommendedName>
        <fullName evidence="1">Ig-like domain-containing protein</fullName>
    </recommendedName>
</protein>
<comment type="caution">
    <text evidence="2">The sequence shown here is derived from an EMBL/GenBank/DDBJ whole genome shotgun (WGS) entry which is preliminary data.</text>
</comment>
<dbReference type="InterPro" id="IPR052709">
    <property type="entry name" value="Transposase-MT_Hybrid"/>
</dbReference>
<dbReference type="InterPro" id="IPR007110">
    <property type="entry name" value="Ig-like_dom"/>
</dbReference>
<evidence type="ECO:0000259" key="1">
    <source>
        <dbReference type="PROSITE" id="PS50835"/>
    </source>
</evidence>
<dbReference type="EMBL" id="WIXP02000007">
    <property type="protein sequence ID" value="KAF6208337.1"/>
    <property type="molecule type" value="Genomic_DNA"/>
</dbReference>
<accession>A0A8S9XH97</accession>
<gene>
    <name evidence="2" type="ORF">GE061_016791</name>
</gene>
<dbReference type="Gene3D" id="3.30.420.10">
    <property type="entry name" value="Ribonuclease H-like superfamily/Ribonuclease H"/>
    <property type="match status" value="1"/>
</dbReference>
<dbReference type="OrthoDB" id="6594069at2759"/>
<dbReference type="PROSITE" id="PS50835">
    <property type="entry name" value="IG_LIKE"/>
    <property type="match status" value="1"/>
</dbReference>
<keyword evidence="3" id="KW-1185">Reference proteome</keyword>
<dbReference type="AlphaFoldDB" id="A0A8S9XH97"/>